<dbReference type="InterPro" id="IPR009050">
    <property type="entry name" value="Globin-like_sf"/>
</dbReference>
<protein>
    <recommendedName>
        <fullName evidence="2">Globin-sensor domain-containing protein</fullName>
    </recommendedName>
</protein>
<dbReference type="InterPro" id="IPR044398">
    <property type="entry name" value="Globin-sensor_dom"/>
</dbReference>
<accession>A0A8J7IML2</accession>
<keyword evidence="1" id="KW-0175">Coiled coil</keyword>
<comment type="caution">
    <text evidence="3">The sequence shown here is derived from an EMBL/GenBank/DDBJ whole genome shotgun (WGS) entry which is preliminary data.</text>
</comment>
<evidence type="ECO:0000259" key="2">
    <source>
        <dbReference type="Pfam" id="PF11563"/>
    </source>
</evidence>
<dbReference type="SUPFAM" id="SSF46458">
    <property type="entry name" value="Globin-like"/>
    <property type="match status" value="1"/>
</dbReference>
<dbReference type="EMBL" id="JAEMHM010000003">
    <property type="protein sequence ID" value="MBJ6724023.1"/>
    <property type="molecule type" value="Genomic_DNA"/>
</dbReference>
<dbReference type="AlphaFoldDB" id="A0A8J7IML2"/>
<dbReference type="RefSeq" id="WP_199382861.1">
    <property type="nucleotide sequence ID" value="NZ_JAEMHM010000003.1"/>
</dbReference>
<feature type="coiled-coil region" evidence="1">
    <location>
        <begin position="170"/>
        <end position="208"/>
    </location>
</feature>
<keyword evidence="4" id="KW-1185">Reference proteome</keyword>
<dbReference type="Pfam" id="PF11563">
    <property type="entry name" value="Protoglobin"/>
    <property type="match status" value="1"/>
</dbReference>
<sequence length="280" mass="31916">MDTIKLQNVMEKEMSEREISRRNQLLRLDRQELNLLKSCRGFIEADVDAIVDEFYDIQISFPEIADKIGEPETFRRLHLAQRQYILDLFAGETTVDYVNNRLQIGLVHHRIGVEPKLYLAAMKLLKDLIVKSLQRHLGHPAPFEAVCTALDKLLHFDLALVFDTYIGGLVAEVESAKDRVEAYARTLEQQVEARTRELHEKVAQLEAAMATVKKLEGVIPICASCKKIRNDEQSWQQMEQYISEHSEAMFSHGLCPDCYEKEMSAIRNMKSPGPGAASGK</sequence>
<proteinExistence type="predicted"/>
<evidence type="ECO:0000256" key="1">
    <source>
        <dbReference type="SAM" id="Coils"/>
    </source>
</evidence>
<dbReference type="Gene3D" id="1.10.490.10">
    <property type="entry name" value="Globins"/>
    <property type="match status" value="1"/>
</dbReference>
<gene>
    <name evidence="3" type="ORF">JFN93_04815</name>
</gene>
<feature type="domain" description="Globin-sensor" evidence="2">
    <location>
        <begin position="16"/>
        <end position="166"/>
    </location>
</feature>
<dbReference type="InterPro" id="IPR012292">
    <property type="entry name" value="Globin/Proto"/>
</dbReference>
<reference evidence="3" key="1">
    <citation type="submission" date="2020-12" db="EMBL/GenBank/DDBJ databases">
        <title>Geomonas sp. Red875, isolated from river sediment.</title>
        <authorList>
            <person name="Xu Z."/>
            <person name="Zhang Z."/>
            <person name="Masuda Y."/>
            <person name="Itoh H."/>
            <person name="Senoo K."/>
        </authorList>
    </citation>
    <scope>NUCLEOTIDE SEQUENCE</scope>
    <source>
        <strain evidence="3">Red875</strain>
    </source>
</reference>
<dbReference type="Proteomes" id="UP000636888">
    <property type="component" value="Unassembled WGS sequence"/>
</dbReference>
<organism evidence="3 4">
    <name type="scientific">Geomesophilobacter sediminis</name>
    <dbReference type="NCBI Taxonomy" id="2798584"/>
    <lineage>
        <taxon>Bacteria</taxon>
        <taxon>Pseudomonadati</taxon>
        <taxon>Thermodesulfobacteriota</taxon>
        <taxon>Desulfuromonadia</taxon>
        <taxon>Geobacterales</taxon>
        <taxon>Geobacteraceae</taxon>
        <taxon>Geomesophilobacter</taxon>
    </lineage>
</organism>
<dbReference type="GO" id="GO:0019825">
    <property type="term" value="F:oxygen binding"/>
    <property type="evidence" value="ECO:0007669"/>
    <property type="project" value="InterPro"/>
</dbReference>
<evidence type="ECO:0000313" key="4">
    <source>
        <dbReference type="Proteomes" id="UP000636888"/>
    </source>
</evidence>
<name>A0A8J7IML2_9BACT</name>
<evidence type="ECO:0000313" key="3">
    <source>
        <dbReference type="EMBL" id="MBJ6724023.1"/>
    </source>
</evidence>
<dbReference type="GO" id="GO:0020037">
    <property type="term" value="F:heme binding"/>
    <property type="evidence" value="ECO:0007669"/>
    <property type="project" value="InterPro"/>
</dbReference>